<dbReference type="AlphaFoldDB" id="A0A7U4J6G3"/>
<feature type="domain" description="BD-FAE-like" evidence="2">
    <location>
        <begin position="107"/>
        <end position="290"/>
    </location>
</feature>
<dbReference type="GO" id="GO:0016787">
    <property type="term" value="F:hydrolase activity"/>
    <property type="evidence" value="ECO:0007669"/>
    <property type="project" value="UniProtKB-KW"/>
</dbReference>
<dbReference type="PANTHER" id="PTHR48081">
    <property type="entry name" value="AB HYDROLASE SUPERFAMILY PROTEIN C4A8.06C"/>
    <property type="match status" value="1"/>
</dbReference>
<name>A0A7U4J6G3_9SPHN</name>
<dbReference type="InterPro" id="IPR050300">
    <property type="entry name" value="GDXG_lipolytic_enzyme"/>
</dbReference>
<dbReference type="InterPro" id="IPR029058">
    <property type="entry name" value="AB_hydrolase_fold"/>
</dbReference>
<accession>A0A7U4J6G3</accession>
<dbReference type="InterPro" id="IPR006311">
    <property type="entry name" value="TAT_signal"/>
</dbReference>
<organism evidence="3 4">
    <name type="scientific">Sphingomonas hengshuiensis</name>
    <dbReference type="NCBI Taxonomy" id="1609977"/>
    <lineage>
        <taxon>Bacteria</taxon>
        <taxon>Pseudomonadati</taxon>
        <taxon>Pseudomonadota</taxon>
        <taxon>Alphaproteobacteria</taxon>
        <taxon>Sphingomonadales</taxon>
        <taxon>Sphingomonadaceae</taxon>
        <taxon>Sphingomonas</taxon>
    </lineage>
</organism>
<protein>
    <recommendedName>
        <fullName evidence="2">BD-FAE-like domain-containing protein</fullName>
    </recommendedName>
</protein>
<sequence>MPRLNGSSRRDMLKITAILSGAAAMPQAQAQESIATDFRRYAADMREPDLVVGLWPEGRMPGGPVPDIRETIDDQTDNSGLRYRVAEHVTRPTLAYFAPANPTGASVLILPGGGYSRVGIDREGYETARWFNAQGVAAFILRYRLPADRWGGGALVALQDAQRAMRLIRAGGKWSVDPKRVTVLGGSAGGHLAISLCVKVYERTYPVIDAVDRLLARPDGAILLYPVVSMGAGDSAAVTGSKLALLGANPTPGEIAAWSFDQRVPGITPPIFLAHAVHDRVVPVAHALALFGAVRGSGGEIDMHLFEDGAHGLGLRGDPAWPMSDWPNLARRWQVRNGLA</sequence>
<dbReference type="PROSITE" id="PS51318">
    <property type="entry name" value="TAT"/>
    <property type="match status" value="1"/>
</dbReference>
<dbReference type="Proteomes" id="UP000032300">
    <property type="component" value="Chromosome"/>
</dbReference>
<reference evidence="3 4" key="1">
    <citation type="journal article" date="2015" name="Int. J. Syst. Evol. Microbiol.">
        <title>Sphingomonas hengshuiensis sp. nov., isolated from lake wetland.</title>
        <authorList>
            <person name="Wei S."/>
            <person name="Wang T."/>
            <person name="Liu H."/>
            <person name="Zhang C."/>
            <person name="Guo J."/>
            <person name="Wang Q."/>
            <person name="Liang K."/>
            <person name="Zhang Z."/>
        </authorList>
    </citation>
    <scope>NUCLEOTIDE SEQUENCE [LARGE SCALE GENOMIC DNA]</scope>
    <source>
        <strain evidence="3 4">WHSC-8</strain>
    </source>
</reference>
<gene>
    <name evidence="3" type="ORF">TS85_03735</name>
</gene>
<dbReference type="PANTHER" id="PTHR48081:SF6">
    <property type="entry name" value="PEPTIDASE S9 PROLYL OLIGOPEPTIDASE CATALYTIC DOMAIN-CONTAINING PROTEIN"/>
    <property type="match status" value="1"/>
</dbReference>
<evidence type="ECO:0000256" key="1">
    <source>
        <dbReference type="ARBA" id="ARBA00022801"/>
    </source>
</evidence>
<keyword evidence="1" id="KW-0378">Hydrolase</keyword>
<dbReference type="Pfam" id="PF20434">
    <property type="entry name" value="BD-FAE"/>
    <property type="match status" value="1"/>
</dbReference>
<evidence type="ECO:0000313" key="3">
    <source>
        <dbReference type="EMBL" id="AJP71126.1"/>
    </source>
</evidence>
<proteinExistence type="predicted"/>
<dbReference type="KEGG" id="sphi:TS85_03735"/>
<dbReference type="Gene3D" id="3.40.50.1820">
    <property type="entry name" value="alpha/beta hydrolase"/>
    <property type="match status" value="1"/>
</dbReference>
<reference evidence="3 4" key="2">
    <citation type="submission" date="2015-02" db="EMBL/GenBank/DDBJ databases">
        <title>The complete genome of Sphingomonas hengshuiensis sp. WHSC-8 isolated from soil of Hengshui Lake.</title>
        <authorList>
            <person name="Wei S."/>
            <person name="Guo J."/>
            <person name="Su C."/>
            <person name="Wu R."/>
            <person name="Zhang Z."/>
            <person name="Liang K."/>
            <person name="Li H."/>
            <person name="Wang T."/>
            <person name="Liu H."/>
            <person name="Zhang C."/>
            <person name="Li Z."/>
            <person name="Wang Q."/>
            <person name="Meng J."/>
        </authorList>
    </citation>
    <scope>NUCLEOTIDE SEQUENCE [LARGE SCALE GENOMIC DNA]</scope>
    <source>
        <strain evidence="3 4">WHSC-8</strain>
    </source>
</reference>
<evidence type="ECO:0000313" key="4">
    <source>
        <dbReference type="Proteomes" id="UP000032300"/>
    </source>
</evidence>
<keyword evidence="4" id="KW-1185">Reference proteome</keyword>
<dbReference type="EMBL" id="CP010836">
    <property type="protein sequence ID" value="AJP71126.1"/>
    <property type="molecule type" value="Genomic_DNA"/>
</dbReference>
<evidence type="ECO:0000259" key="2">
    <source>
        <dbReference type="Pfam" id="PF20434"/>
    </source>
</evidence>
<dbReference type="SUPFAM" id="SSF53474">
    <property type="entry name" value="alpha/beta-Hydrolases"/>
    <property type="match status" value="1"/>
</dbReference>
<dbReference type="InterPro" id="IPR049492">
    <property type="entry name" value="BD-FAE-like_dom"/>
</dbReference>